<feature type="domain" description="Cyclin-like" evidence="9">
    <location>
        <begin position="133"/>
        <end position="218"/>
    </location>
</feature>
<comment type="function">
    <text evidence="1">Essential for the control of the cell cycle at the G2/M (mitosis) transition.</text>
</comment>
<dbReference type="InterPro" id="IPR048258">
    <property type="entry name" value="Cyclins_cyclin-box"/>
</dbReference>
<proteinExistence type="inferred from homology"/>
<accession>A0A9W2Y4F5</accession>
<evidence type="ECO:0000313" key="12">
    <source>
        <dbReference type="RefSeq" id="XP_055368847.1"/>
    </source>
</evidence>
<dbReference type="Gene3D" id="1.10.472.10">
    <property type="entry name" value="Cyclin-like"/>
    <property type="match status" value="2"/>
</dbReference>
<dbReference type="Pfam" id="PF00134">
    <property type="entry name" value="Cyclin_N"/>
    <property type="match status" value="1"/>
</dbReference>
<evidence type="ECO:0000259" key="10">
    <source>
        <dbReference type="SMART" id="SM01332"/>
    </source>
</evidence>
<evidence type="ECO:0000259" key="9">
    <source>
        <dbReference type="SMART" id="SM00385"/>
    </source>
</evidence>
<evidence type="ECO:0000256" key="7">
    <source>
        <dbReference type="ARBA" id="ARBA00040980"/>
    </source>
</evidence>
<name>A0A9W2Y4F5_BETSP</name>
<dbReference type="Pfam" id="PF02984">
    <property type="entry name" value="Cyclin_C"/>
    <property type="match status" value="1"/>
</dbReference>
<evidence type="ECO:0000256" key="5">
    <source>
        <dbReference type="ARBA" id="ARBA00023306"/>
    </source>
</evidence>
<dbReference type="SMART" id="SM00385">
    <property type="entry name" value="CYCLIN"/>
    <property type="match status" value="1"/>
</dbReference>
<dbReference type="GeneID" id="114865938"/>
<evidence type="ECO:0000256" key="3">
    <source>
        <dbReference type="ARBA" id="ARBA00022618"/>
    </source>
</evidence>
<dbReference type="PROSITE" id="PS00292">
    <property type="entry name" value="CYCLINS"/>
    <property type="match status" value="1"/>
</dbReference>
<evidence type="ECO:0000256" key="1">
    <source>
        <dbReference type="ARBA" id="ARBA00003222"/>
    </source>
</evidence>
<comment type="similarity">
    <text evidence="2">Belongs to the cyclin family. Cyclin AB subfamily.</text>
</comment>
<reference evidence="12" key="1">
    <citation type="submission" date="2025-08" db="UniProtKB">
        <authorList>
            <consortium name="RefSeq"/>
        </authorList>
    </citation>
    <scope>IDENTIFICATION</scope>
</reference>
<keyword evidence="5" id="KW-0131">Cell cycle</keyword>
<dbReference type="FunFam" id="1.10.472.10:FF:000001">
    <property type="entry name" value="G2/mitotic-specific cyclin"/>
    <property type="match status" value="1"/>
</dbReference>
<keyword evidence="11" id="KW-1185">Reference proteome</keyword>
<dbReference type="Proteomes" id="UP000515150">
    <property type="component" value="Chromosome 11"/>
</dbReference>
<evidence type="ECO:0000256" key="8">
    <source>
        <dbReference type="RuleBase" id="RU000383"/>
    </source>
</evidence>
<keyword evidence="4 8" id="KW-0195">Cyclin</keyword>
<dbReference type="InterPro" id="IPR006671">
    <property type="entry name" value="Cyclin_N"/>
</dbReference>
<dbReference type="PANTHER" id="PTHR10177">
    <property type="entry name" value="CYCLINS"/>
    <property type="match status" value="1"/>
</dbReference>
<sequence length="373" mass="41862">MIHPPGLKRKAILGGGELLIRPTAEIMTRGSGCLQKRAKKSSGKKRRVQDNNIKVEVLLKVQCKKTQKLGSDGDRPCCPDALVCPSCLSCTGWDAVEDVLVNAARGTQRLGHSLTFMQKHPKIQPQMRSILLDWLIEVSEAYTLHRQTFYLAQDYFDRFMLTQKNLDKSVLQLIGVTCLFIASKMEEANPPKLSEMACVTAGAFYEDEILKMELIILQALNWSLRSETALSWLRLFLQIASMNVTSELLESQFPPEVYVQMTRLLDLCGLSIDSLDFSPHVLAASVCCHFLNQERVLRISGLSEDLIQPCINWMVPFADSIGHFGRAPLKDFARICGDDSHNIQTHADYMTMLDEVSKKQATIQLLPEQTCTG</sequence>
<dbReference type="InterPro" id="IPR013763">
    <property type="entry name" value="Cyclin-like_dom"/>
</dbReference>
<organism evidence="11 12">
    <name type="scientific">Betta splendens</name>
    <name type="common">Siamese fighting fish</name>
    <dbReference type="NCBI Taxonomy" id="158456"/>
    <lineage>
        <taxon>Eukaryota</taxon>
        <taxon>Metazoa</taxon>
        <taxon>Chordata</taxon>
        <taxon>Craniata</taxon>
        <taxon>Vertebrata</taxon>
        <taxon>Euteleostomi</taxon>
        <taxon>Actinopterygii</taxon>
        <taxon>Neopterygii</taxon>
        <taxon>Teleostei</taxon>
        <taxon>Neoteleostei</taxon>
        <taxon>Acanthomorphata</taxon>
        <taxon>Anabantaria</taxon>
        <taxon>Anabantiformes</taxon>
        <taxon>Anabantoidei</taxon>
        <taxon>Osphronemidae</taxon>
        <taxon>Betta</taxon>
    </lineage>
</organism>
<comment type="subunit">
    <text evidence="6">Interacts with the CDK1 protein kinase to form a serine/threonine kinase holoenzyme complex also known as maturation promoting factor (MPF). The cyclin subunit imparts substrate specificity to the complex.</text>
</comment>
<dbReference type="AlphaFoldDB" id="A0A9W2Y4F5"/>
<dbReference type="SMART" id="SM01332">
    <property type="entry name" value="Cyclin_C"/>
    <property type="match status" value="1"/>
</dbReference>
<dbReference type="InterPro" id="IPR039361">
    <property type="entry name" value="Cyclin"/>
</dbReference>
<dbReference type="GO" id="GO:0051301">
    <property type="term" value="P:cell division"/>
    <property type="evidence" value="ECO:0007669"/>
    <property type="project" value="UniProtKB-KW"/>
</dbReference>
<evidence type="ECO:0000256" key="4">
    <source>
        <dbReference type="ARBA" id="ARBA00023127"/>
    </source>
</evidence>
<evidence type="ECO:0000313" key="11">
    <source>
        <dbReference type="Proteomes" id="UP000515150"/>
    </source>
</evidence>
<evidence type="ECO:0000256" key="6">
    <source>
        <dbReference type="ARBA" id="ARBA00025821"/>
    </source>
</evidence>
<dbReference type="InterPro" id="IPR036915">
    <property type="entry name" value="Cyclin-like_sf"/>
</dbReference>
<dbReference type="SUPFAM" id="SSF47954">
    <property type="entry name" value="Cyclin-like"/>
    <property type="match status" value="2"/>
</dbReference>
<dbReference type="RefSeq" id="XP_055368847.1">
    <property type="nucleotide sequence ID" value="XM_055512872.1"/>
</dbReference>
<dbReference type="InterPro" id="IPR004367">
    <property type="entry name" value="Cyclin_C-dom"/>
</dbReference>
<protein>
    <recommendedName>
        <fullName evidence="7">G2/mitotic-specific cyclin-B2</fullName>
    </recommendedName>
</protein>
<feature type="domain" description="Cyclin C-terminal" evidence="10">
    <location>
        <begin position="227"/>
        <end position="349"/>
    </location>
</feature>
<keyword evidence="3" id="KW-0132">Cell division</keyword>
<gene>
    <name evidence="12" type="primary">LOC114865938</name>
</gene>
<dbReference type="OrthoDB" id="5590282at2759"/>
<evidence type="ECO:0000256" key="2">
    <source>
        <dbReference type="ARBA" id="ARBA00006955"/>
    </source>
</evidence>